<dbReference type="InterPro" id="IPR003439">
    <property type="entry name" value="ABC_transporter-like_ATP-bd"/>
</dbReference>
<name>A0A9D2M8W4_9FIRM</name>
<reference evidence="10" key="1">
    <citation type="journal article" date="2021" name="PeerJ">
        <title>Extensive microbial diversity within the chicken gut microbiome revealed by metagenomics and culture.</title>
        <authorList>
            <person name="Gilroy R."/>
            <person name="Ravi A."/>
            <person name="Getino M."/>
            <person name="Pursley I."/>
            <person name="Horton D.L."/>
            <person name="Alikhan N.F."/>
            <person name="Baker D."/>
            <person name="Gharbi K."/>
            <person name="Hall N."/>
            <person name="Watson M."/>
            <person name="Adriaenssens E.M."/>
            <person name="Foster-Nyarko E."/>
            <person name="Jarju S."/>
            <person name="Secka A."/>
            <person name="Antonio M."/>
            <person name="Oren A."/>
            <person name="Chaudhuri R.R."/>
            <person name="La Ragione R."/>
            <person name="Hildebrand F."/>
            <person name="Pallen M.J."/>
        </authorList>
    </citation>
    <scope>NUCLEOTIDE SEQUENCE</scope>
    <source>
        <strain evidence="10">ChiBcec8-13705</strain>
    </source>
</reference>
<evidence type="ECO:0000259" key="8">
    <source>
        <dbReference type="PROSITE" id="PS50893"/>
    </source>
</evidence>
<evidence type="ECO:0000256" key="7">
    <source>
        <dbReference type="SAM" id="Phobius"/>
    </source>
</evidence>
<protein>
    <submittedName>
        <fullName evidence="10">ABC transporter ATP-binding protein/permease</fullName>
    </submittedName>
</protein>
<reference evidence="10" key="2">
    <citation type="submission" date="2021-04" db="EMBL/GenBank/DDBJ databases">
        <authorList>
            <person name="Gilroy R."/>
        </authorList>
    </citation>
    <scope>NUCLEOTIDE SEQUENCE</scope>
    <source>
        <strain evidence="10">ChiBcec8-13705</strain>
    </source>
</reference>
<dbReference type="Pfam" id="PF00664">
    <property type="entry name" value="ABC_membrane"/>
    <property type="match status" value="1"/>
</dbReference>
<dbReference type="PROSITE" id="PS00211">
    <property type="entry name" value="ABC_TRANSPORTER_1"/>
    <property type="match status" value="1"/>
</dbReference>
<dbReference type="Gene3D" id="3.40.50.300">
    <property type="entry name" value="P-loop containing nucleotide triphosphate hydrolases"/>
    <property type="match status" value="1"/>
</dbReference>
<dbReference type="Gene3D" id="1.20.1560.10">
    <property type="entry name" value="ABC transporter type 1, transmembrane domain"/>
    <property type="match status" value="1"/>
</dbReference>
<dbReference type="SMART" id="SM00382">
    <property type="entry name" value="AAA"/>
    <property type="match status" value="1"/>
</dbReference>
<feature type="transmembrane region" description="Helical" evidence="7">
    <location>
        <begin position="64"/>
        <end position="88"/>
    </location>
</feature>
<dbReference type="PROSITE" id="PS50893">
    <property type="entry name" value="ABC_TRANSPORTER_2"/>
    <property type="match status" value="1"/>
</dbReference>
<comment type="subcellular location">
    <subcellularLocation>
        <location evidence="1">Cell membrane</location>
        <topology evidence="1">Multi-pass membrane protein</topology>
    </subcellularLocation>
</comment>
<dbReference type="SUPFAM" id="SSF90123">
    <property type="entry name" value="ABC transporter transmembrane region"/>
    <property type="match status" value="1"/>
</dbReference>
<dbReference type="PROSITE" id="PS50929">
    <property type="entry name" value="ABC_TM1F"/>
    <property type="match status" value="1"/>
</dbReference>
<dbReference type="InterPro" id="IPR003593">
    <property type="entry name" value="AAA+_ATPase"/>
</dbReference>
<dbReference type="GO" id="GO:0016887">
    <property type="term" value="F:ATP hydrolysis activity"/>
    <property type="evidence" value="ECO:0007669"/>
    <property type="project" value="InterPro"/>
</dbReference>
<keyword evidence="3" id="KW-0547">Nucleotide-binding</keyword>
<feature type="transmembrane region" description="Helical" evidence="7">
    <location>
        <begin position="21"/>
        <end position="44"/>
    </location>
</feature>
<evidence type="ECO:0000256" key="3">
    <source>
        <dbReference type="ARBA" id="ARBA00022741"/>
    </source>
</evidence>
<sequence>MKGNFTRQRLQKFLSYYRPHRIIFAADMFFTALSALAALLFPLLSGYITAAVLNDWNEGTPRRLFWAGAGLLGLVVVRCASNVVYAYFGHAMGAKMEAAMREELFCHYEKQTFAFHARNSVGKLMTVASNDLNGMTELFHHGPEDIMMTLIKFVGAFIILIRINVPLTLIVFAALPILAVSAVKTDKVMERWLVKAKTDLAEMNEQLEDALSGIRTVKAFGNEAYEAEAFFRKNRKYAKSRCFYYKVEAIFYETVSCYPQFLTMLTVFFGALFIGRGALDIPVLITFLLYVGTLAEPISTMLNFMRLFEEGKAGFIRFMDVMETAPAVQESAHPAAPIPGNGEIVFEHVGFSYEEGSEKVLEDVSFRIRTGESVAFVGASGIGKTTVSMLMARFYDASEGRVLVGGRDVKELSFAALREMIGIVQQEVYIFNGTIRENIRYGNPAASDQAVEEAAALANLHEFIQSLEQGYETKVGTKGITLSGGQRQRVSIARLFLKNPRILILDEATSALDYESEQIVQQSIERLMKGRTAVTIAHRLSTVQNADRIFVLGDKGILEQGSHAELLKKGGEYAKLYRIGQ</sequence>
<evidence type="ECO:0000313" key="10">
    <source>
        <dbReference type="EMBL" id="HJB42984.1"/>
    </source>
</evidence>
<evidence type="ECO:0000256" key="1">
    <source>
        <dbReference type="ARBA" id="ARBA00004651"/>
    </source>
</evidence>
<evidence type="ECO:0000256" key="6">
    <source>
        <dbReference type="ARBA" id="ARBA00023136"/>
    </source>
</evidence>
<dbReference type="SUPFAM" id="SSF52540">
    <property type="entry name" value="P-loop containing nucleoside triphosphate hydrolases"/>
    <property type="match status" value="1"/>
</dbReference>
<dbReference type="InterPro" id="IPR039421">
    <property type="entry name" value="Type_1_exporter"/>
</dbReference>
<dbReference type="EMBL" id="DWYG01000184">
    <property type="protein sequence ID" value="HJB42984.1"/>
    <property type="molecule type" value="Genomic_DNA"/>
</dbReference>
<dbReference type="AlphaFoldDB" id="A0A9D2M8W4"/>
<dbReference type="InterPro" id="IPR017871">
    <property type="entry name" value="ABC_transporter-like_CS"/>
</dbReference>
<evidence type="ECO:0000256" key="2">
    <source>
        <dbReference type="ARBA" id="ARBA00022692"/>
    </source>
</evidence>
<gene>
    <name evidence="10" type="ORF">H9945_10860</name>
</gene>
<feature type="domain" description="ABC transmembrane type-1" evidence="9">
    <location>
        <begin position="28"/>
        <end position="310"/>
    </location>
</feature>
<dbReference type="PANTHER" id="PTHR43394">
    <property type="entry name" value="ATP-DEPENDENT PERMEASE MDL1, MITOCHONDRIAL"/>
    <property type="match status" value="1"/>
</dbReference>
<accession>A0A9D2M8W4</accession>
<feature type="domain" description="ABC transporter" evidence="8">
    <location>
        <begin position="344"/>
        <end position="579"/>
    </location>
</feature>
<dbReference type="PANTHER" id="PTHR43394:SF1">
    <property type="entry name" value="ATP-BINDING CASSETTE SUB-FAMILY B MEMBER 10, MITOCHONDRIAL"/>
    <property type="match status" value="1"/>
</dbReference>
<dbReference type="GO" id="GO:0015421">
    <property type="term" value="F:ABC-type oligopeptide transporter activity"/>
    <property type="evidence" value="ECO:0007669"/>
    <property type="project" value="TreeGrafter"/>
</dbReference>
<dbReference type="Proteomes" id="UP000886803">
    <property type="component" value="Unassembled WGS sequence"/>
</dbReference>
<dbReference type="CDD" id="cd18549">
    <property type="entry name" value="ABC_6TM_YwjA_like"/>
    <property type="match status" value="1"/>
</dbReference>
<dbReference type="InterPro" id="IPR036640">
    <property type="entry name" value="ABC1_TM_sf"/>
</dbReference>
<evidence type="ECO:0000256" key="5">
    <source>
        <dbReference type="ARBA" id="ARBA00022989"/>
    </source>
</evidence>
<keyword evidence="4 10" id="KW-0067">ATP-binding</keyword>
<evidence type="ECO:0000256" key="4">
    <source>
        <dbReference type="ARBA" id="ARBA00022840"/>
    </source>
</evidence>
<dbReference type="InterPro" id="IPR027417">
    <property type="entry name" value="P-loop_NTPase"/>
</dbReference>
<comment type="caution">
    <text evidence="10">The sequence shown here is derived from an EMBL/GenBank/DDBJ whole genome shotgun (WGS) entry which is preliminary data.</text>
</comment>
<evidence type="ECO:0000259" key="9">
    <source>
        <dbReference type="PROSITE" id="PS50929"/>
    </source>
</evidence>
<keyword evidence="5 7" id="KW-1133">Transmembrane helix</keyword>
<dbReference type="FunFam" id="3.40.50.300:FF:000218">
    <property type="entry name" value="Multidrug ABC transporter ATP-binding protein"/>
    <property type="match status" value="1"/>
</dbReference>
<proteinExistence type="predicted"/>
<dbReference type="GO" id="GO:0005524">
    <property type="term" value="F:ATP binding"/>
    <property type="evidence" value="ECO:0007669"/>
    <property type="project" value="UniProtKB-KW"/>
</dbReference>
<dbReference type="GO" id="GO:0005886">
    <property type="term" value="C:plasma membrane"/>
    <property type="evidence" value="ECO:0007669"/>
    <property type="project" value="UniProtKB-SubCell"/>
</dbReference>
<organism evidence="10 11">
    <name type="scientific">Candidatus Gemmiger avicola</name>
    <dbReference type="NCBI Taxonomy" id="2838605"/>
    <lineage>
        <taxon>Bacteria</taxon>
        <taxon>Bacillati</taxon>
        <taxon>Bacillota</taxon>
        <taxon>Clostridia</taxon>
        <taxon>Eubacteriales</taxon>
        <taxon>Gemmiger</taxon>
    </lineage>
</organism>
<feature type="transmembrane region" description="Helical" evidence="7">
    <location>
        <begin position="153"/>
        <end position="179"/>
    </location>
</feature>
<evidence type="ECO:0000313" key="11">
    <source>
        <dbReference type="Proteomes" id="UP000886803"/>
    </source>
</evidence>
<dbReference type="Pfam" id="PF00005">
    <property type="entry name" value="ABC_tran"/>
    <property type="match status" value="1"/>
</dbReference>
<keyword evidence="6 7" id="KW-0472">Membrane</keyword>
<dbReference type="InterPro" id="IPR011527">
    <property type="entry name" value="ABC1_TM_dom"/>
</dbReference>
<keyword evidence="2 7" id="KW-0812">Transmembrane</keyword>